<dbReference type="PROSITE" id="PS51257">
    <property type="entry name" value="PROKAR_LIPOPROTEIN"/>
    <property type="match status" value="1"/>
</dbReference>
<dbReference type="KEGG" id="cna:AB433_12010"/>
<evidence type="ECO:0000313" key="1">
    <source>
        <dbReference type="EMBL" id="AKM10523.1"/>
    </source>
</evidence>
<dbReference type="PATRIC" id="fig|1348774.3.peg.2527"/>
<keyword evidence="2" id="KW-1185">Reference proteome</keyword>
<dbReference type="Proteomes" id="UP000035287">
    <property type="component" value="Chromosome"/>
</dbReference>
<dbReference type="InterPro" id="IPR029058">
    <property type="entry name" value="AB_hydrolase_fold"/>
</dbReference>
<protein>
    <submittedName>
        <fullName evidence="1">Uncharacterized protein</fullName>
    </submittedName>
</protein>
<dbReference type="EMBL" id="CP011770">
    <property type="protein sequence ID" value="AKM10523.1"/>
    <property type="molecule type" value="Genomic_DNA"/>
</dbReference>
<dbReference type="AlphaFoldDB" id="A0A0G3XJJ2"/>
<reference evidence="1 2" key="1">
    <citation type="submission" date="2015-06" db="EMBL/GenBank/DDBJ databases">
        <authorList>
            <person name="Zeng Y."/>
            <person name="Huang Y."/>
        </authorList>
    </citation>
    <scope>NUCLEOTIDE SEQUENCE [LARGE SCALE GENOMIC DNA]</scope>
    <source>
        <strain evidence="1 2">PQ-2</strain>
    </source>
</reference>
<dbReference type="OrthoDB" id="7420899at2"/>
<dbReference type="Gene3D" id="3.40.50.1820">
    <property type="entry name" value="alpha/beta hydrolase"/>
    <property type="match status" value="1"/>
</dbReference>
<dbReference type="RefSeq" id="WP_047821229.1">
    <property type="nucleotide sequence ID" value="NZ_CP011770.1"/>
</dbReference>
<dbReference type="SUPFAM" id="SSF53474">
    <property type="entry name" value="alpha/beta-Hydrolases"/>
    <property type="match status" value="1"/>
</dbReference>
<accession>A0A0G3XJJ2</accession>
<organism evidence="1 2">
    <name type="scientific">Croceicoccus naphthovorans</name>
    <dbReference type="NCBI Taxonomy" id="1348774"/>
    <lineage>
        <taxon>Bacteria</taxon>
        <taxon>Pseudomonadati</taxon>
        <taxon>Pseudomonadota</taxon>
        <taxon>Alphaproteobacteria</taxon>
        <taxon>Sphingomonadales</taxon>
        <taxon>Erythrobacteraceae</taxon>
        <taxon>Croceicoccus</taxon>
    </lineage>
</organism>
<proteinExistence type="predicted"/>
<gene>
    <name evidence="1" type="ORF">AB433_12010</name>
</gene>
<dbReference type="STRING" id="1348774.AB433_12010"/>
<name>A0A0G3XJJ2_9SPHN</name>
<evidence type="ECO:0000313" key="2">
    <source>
        <dbReference type="Proteomes" id="UP000035287"/>
    </source>
</evidence>
<sequence>MPDLLRREGVALAALLSLGACSHDITRLGHGCAGPGGWCPDARRVADASWEYAQLAQNAYWEEAETSDKYLDRPYVLPEELKERYAAANDRYGFAYTIFDRFDADDRLSEVVLVYRGTEGPKDWWHGTLLGRQGPRGVAIYRMVRDAMDRAGYADVPITVAGHSLGGRIADHVLKKVAREDGALPETLSSYLFNPNASGNALTKPEDWSRPVHVSIAESGEIAGWVRAFSSDPEWDGYAIDCQTSANPIANHYMRRLADCLTWVAALDDPAAKRSALRNELEPPPAQGATMAAGGG</sequence>